<feature type="compositionally biased region" description="Low complexity" evidence="1">
    <location>
        <begin position="96"/>
        <end position="111"/>
    </location>
</feature>
<feature type="compositionally biased region" description="Basic residues" evidence="1">
    <location>
        <begin position="112"/>
        <end position="121"/>
    </location>
</feature>
<dbReference type="AlphaFoldDB" id="A0A8D8AZD4"/>
<evidence type="ECO:0000256" key="1">
    <source>
        <dbReference type="SAM" id="MobiDB-lite"/>
    </source>
</evidence>
<proteinExistence type="predicted"/>
<organism evidence="2">
    <name type="scientific">Culex pipiens</name>
    <name type="common">House mosquito</name>
    <dbReference type="NCBI Taxonomy" id="7175"/>
    <lineage>
        <taxon>Eukaryota</taxon>
        <taxon>Metazoa</taxon>
        <taxon>Ecdysozoa</taxon>
        <taxon>Arthropoda</taxon>
        <taxon>Hexapoda</taxon>
        <taxon>Insecta</taxon>
        <taxon>Pterygota</taxon>
        <taxon>Neoptera</taxon>
        <taxon>Endopterygota</taxon>
        <taxon>Diptera</taxon>
        <taxon>Nematocera</taxon>
        <taxon>Culicoidea</taxon>
        <taxon>Culicidae</taxon>
        <taxon>Culicinae</taxon>
        <taxon>Culicini</taxon>
        <taxon>Culex</taxon>
        <taxon>Culex</taxon>
    </lineage>
</organism>
<sequence>MWCWTRWTRCWTWASLSRWRRSCLPPTSKMRRSSRRRCCSPPRVPHGFMTWPRNTCAHSSSTWTSSGRRHRKLQPLSSTWPSHVTGLRGRRSSVMSSRCTAAATAAPSSSVRPRRRRQSCP</sequence>
<protein>
    <submittedName>
        <fullName evidence="2">(northern house mosquito) hypothetical protein</fullName>
    </submittedName>
</protein>
<accession>A0A8D8AZD4</accession>
<reference evidence="2" key="1">
    <citation type="submission" date="2021-05" db="EMBL/GenBank/DDBJ databases">
        <authorList>
            <person name="Alioto T."/>
            <person name="Alioto T."/>
            <person name="Gomez Garrido J."/>
        </authorList>
    </citation>
    <scope>NUCLEOTIDE SEQUENCE</scope>
</reference>
<feature type="region of interest" description="Disordered" evidence="1">
    <location>
        <begin position="73"/>
        <end position="121"/>
    </location>
</feature>
<evidence type="ECO:0000313" key="2">
    <source>
        <dbReference type="EMBL" id="CAG6466351.1"/>
    </source>
</evidence>
<dbReference type="EMBL" id="HBUE01055678">
    <property type="protein sequence ID" value="CAG6466351.1"/>
    <property type="molecule type" value="Transcribed_RNA"/>
</dbReference>
<name>A0A8D8AZD4_CULPI</name>